<keyword evidence="3" id="KW-1185">Reference proteome</keyword>
<organism evidence="2 3">
    <name type="scientific">Loktanella salsilacus</name>
    <dbReference type="NCBI Taxonomy" id="195913"/>
    <lineage>
        <taxon>Bacteria</taxon>
        <taxon>Pseudomonadati</taxon>
        <taxon>Pseudomonadota</taxon>
        <taxon>Alphaproteobacteria</taxon>
        <taxon>Rhodobacterales</taxon>
        <taxon>Roseobacteraceae</taxon>
        <taxon>Loktanella</taxon>
    </lineage>
</organism>
<dbReference type="AlphaFoldDB" id="A0A1I4IHL6"/>
<feature type="transmembrane region" description="Helical" evidence="1">
    <location>
        <begin position="183"/>
        <end position="202"/>
    </location>
</feature>
<feature type="transmembrane region" description="Helical" evidence="1">
    <location>
        <begin position="355"/>
        <end position="375"/>
    </location>
</feature>
<proteinExistence type="predicted"/>
<feature type="transmembrane region" description="Helical" evidence="1">
    <location>
        <begin position="158"/>
        <end position="177"/>
    </location>
</feature>
<evidence type="ECO:0000313" key="2">
    <source>
        <dbReference type="EMBL" id="SFL53795.1"/>
    </source>
</evidence>
<dbReference type="PANTHER" id="PTHR31303">
    <property type="entry name" value="CTP-DEPENDENT DIACYLGLYCEROL KINASE 1"/>
    <property type="match status" value="1"/>
</dbReference>
<accession>A0A1I4IHL6</accession>
<feature type="transmembrane region" description="Helical" evidence="1">
    <location>
        <begin position="387"/>
        <end position="409"/>
    </location>
</feature>
<keyword evidence="2" id="KW-0808">Transferase</keyword>
<dbReference type="GO" id="GO:0004143">
    <property type="term" value="F:ATP-dependent diacylglycerol kinase activity"/>
    <property type="evidence" value="ECO:0007669"/>
    <property type="project" value="InterPro"/>
</dbReference>
<dbReference type="OrthoDB" id="8149352at2"/>
<protein>
    <submittedName>
        <fullName evidence="2">Phytol kinase</fullName>
    </submittedName>
</protein>
<gene>
    <name evidence="2" type="ORF">SAMN04488004_12627</name>
</gene>
<feature type="transmembrane region" description="Helical" evidence="1">
    <location>
        <begin position="259"/>
        <end position="283"/>
    </location>
</feature>
<dbReference type="PANTHER" id="PTHR31303:SF1">
    <property type="entry name" value="CTP-DEPENDENT DIACYLGLYCEROL KINASE 1"/>
    <property type="match status" value="1"/>
</dbReference>
<evidence type="ECO:0000256" key="1">
    <source>
        <dbReference type="SAM" id="Phobius"/>
    </source>
</evidence>
<dbReference type="EMBL" id="FOTF01000026">
    <property type="protein sequence ID" value="SFL53795.1"/>
    <property type="molecule type" value="Genomic_DNA"/>
</dbReference>
<name>A0A1I4IHL6_9RHOB</name>
<dbReference type="RefSeq" id="WP_090191342.1">
    <property type="nucleotide sequence ID" value="NZ_FOTF01000026.1"/>
</dbReference>
<keyword evidence="1" id="KW-0812">Transmembrane</keyword>
<feature type="transmembrane region" description="Helical" evidence="1">
    <location>
        <begin position="63"/>
        <end position="81"/>
    </location>
</feature>
<evidence type="ECO:0000313" key="3">
    <source>
        <dbReference type="Proteomes" id="UP000199550"/>
    </source>
</evidence>
<dbReference type="Proteomes" id="UP000199550">
    <property type="component" value="Unassembled WGS sequence"/>
</dbReference>
<feature type="transmembrane region" description="Helical" evidence="1">
    <location>
        <begin position="327"/>
        <end position="348"/>
    </location>
</feature>
<feature type="transmembrane region" description="Helical" evidence="1">
    <location>
        <begin position="214"/>
        <end position="247"/>
    </location>
</feature>
<feature type="transmembrane region" description="Helical" evidence="1">
    <location>
        <begin position="93"/>
        <end position="112"/>
    </location>
</feature>
<feature type="transmembrane region" description="Helical" evidence="1">
    <location>
        <begin position="416"/>
        <end position="435"/>
    </location>
</feature>
<feature type="transmembrane region" description="Helical" evidence="1">
    <location>
        <begin position="6"/>
        <end position="28"/>
    </location>
</feature>
<dbReference type="InterPro" id="IPR037997">
    <property type="entry name" value="Dgk1-like"/>
</dbReference>
<keyword evidence="2" id="KW-0418">Kinase</keyword>
<feature type="transmembrane region" description="Helical" evidence="1">
    <location>
        <begin position="304"/>
        <end position="321"/>
    </location>
</feature>
<feature type="transmembrane region" description="Helical" evidence="1">
    <location>
        <begin position="118"/>
        <end position="137"/>
    </location>
</feature>
<dbReference type="STRING" id="195913.SAMN04488004_12627"/>
<reference evidence="3" key="1">
    <citation type="submission" date="2016-10" db="EMBL/GenBank/DDBJ databases">
        <authorList>
            <person name="Varghese N."/>
            <person name="Submissions S."/>
        </authorList>
    </citation>
    <scope>NUCLEOTIDE SEQUENCE [LARGE SCALE GENOMIC DNA]</scope>
    <source>
        <strain evidence="3">DSM 16199</strain>
    </source>
</reference>
<sequence length="436" mass="45936">MTAPLQIGLALGSVAVLLGVMALVRRLAGVWQIGAEVQRKLVHIATGLYALTLPWLFPDRWPVYVLVAVTLVVMLVLRRPGSRLGQTLHGVERTSYGDLLLALSVGVCLFLSGDEPYLYVLPMAVLTLADAAAALAGSTYGTRFFKIEEGRKSVEGSVVFFTVTLLIAILCLMLMTPFPPPNIIVIALMVAGFGTLVEAASWRGFDNLFLPLGLLTFLSVHAASPLAGLLWLAAVFAASLVAFRLIAPRIGLTHHASHVYVTTVFLLLATVEVHNAIIPILVLAAHAFSRSAAPCRGKYPDLDIVAGLALVSFGWLTLGNATGWNAVTFYGLTAMGMTLALCALALAARPVAVRGWLLLLAAGGLCVIYAVAFGLNPDASNWNGPMWPAVVASVLLSGLTPSLIPAAFGASRVTKVTLMSLAIPVTTYLAAIGFAA</sequence>
<keyword evidence="1" id="KW-1133">Transmembrane helix</keyword>
<keyword evidence="1" id="KW-0472">Membrane</keyword>